<sequence>MPPCTDSSAGEQQSHNFCSPQNIHASLNPNISFQILTNIYLPIVYFHIQIAAIARAAMSPKLRSLAIACPLPPRSSLPWQFSNKPRQCAKLPLSKFQSFASRAVTSGLSFPRLGSQGQKSFSPLRRVAVTCCWLWLRLHLCAGAVQQKESTLTTFHVEMRNMIAYFQLHTATLETMVWRVHEAGTVAVPALIPEEGRNELPPALLTSLINLNSMIYRLAKSLWLYSAQTC</sequence>
<gene>
    <name evidence="1" type="ORF">BDR25DRAFT_361593</name>
</gene>
<accession>A0ACB6QC92</accession>
<protein>
    <submittedName>
        <fullName evidence="1">Uncharacterized protein</fullName>
    </submittedName>
</protein>
<evidence type="ECO:0000313" key="1">
    <source>
        <dbReference type="EMBL" id="KAF2464516.1"/>
    </source>
</evidence>
<keyword evidence="2" id="KW-1185">Reference proteome</keyword>
<proteinExistence type="predicted"/>
<comment type="caution">
    <text evidence="1">The sequence shown here is derived from an EMBL/GenBank/DDBJ whole genome shotgun (WGS) entry which is preliminary data.</text>
</comment>
<evidence type="ECO:0000313" key="2">
    <source>
        <dbReference type="Proteomes" id="UP000799755"/>
    </source>
</evidence>
<dbReference type="Proteomes" id="UP000799755">
    <property type="component" value="Unassembled WGS sequence"/>
</dbReference>
<reference evidence="1" key="1">
    <citation type="journal article" date="2020" name="Stud. Mycol.">
        <title>101 Dothideomycetes genomes: a test case for predicting lifestyles and emergence of pathogens.</title>
        <authorList>
            <person name="Haridas S."/>
            <person name="Albert R."/>
            <person name="Binder M."/>
            <person name="Bloem J."/>
            <person name="Labutti K."/>
            <person name="Salamov A."/>
            <person name="Andreopoulos B."/>
            <person name="Baker S."/>
            <person name="Barry K."/>
            <person name="Bills G."/>
            <person name="Bluhm B."/>
            <person name="Cannon C."/>
            <person name="Castanera R."/>
            <person name="Culley D."/>
            <person name="Daum C."/>
            <person name="Ezra D."/>
            <person name="Gonzalez J."/>
            <person name="Henrissat B."/>
            <person name="Kuo A."/>
            <person name="Liang C."/>
            <person name="Lipzen A."/>
            <person name="Lutzoni F."/>
            <person name="Magnuson J."/>
            <person name="Mondo S."/>
            <person name="Nolan M."/>
            <person name="Ohm R."/>
            <person name="Pangilinan J."/>
            <person name="Park H.-J."/>
            <person name="Ramirez L."/>
            <person name="Alfaro M."/>
            <person name="Sun H."/>
            <person name="Tritt A."/>
            <person name="Yoshinaga Y."/>
            <person name="Zwiers L.-H."/>
            <person name="Turgeon B."/>
            <person name="Goodwin S."/>
            <person name="Spatafora J."/>
            <person name="Crous P."/>
            <person name="Grigoriev I."/>
        </authorList>
    </citation>
    <scope>NUCLEOTIDE SEQUENCE</scope>
    <source>
        <strain evidence="1">ATCC 200398</strain>
    </source>
</reference>
<organism evidence="1 2">
    <name type="scientific">Lindgomyces ingoldianus</name>
    <dbReference type="NCBI Taxonomy" id="673940"/>
    <lineage>
        <taxon>Eukaryota</taxon>
        <taxon>Fungi</taxon>
        <taxon>Dikarya</taxon>
        <taxon>Ascomycota</taxon>
        <taxon>Pezizomycotina</taxon>
        <taxon>Dothideomycetes</taxon>
        <taxon>Pleosporomycetidae</taxon>
        <taxon>Pleosporales</taxon>
        <taxon>Lindgomycetaceae</taxon>
        <taxon>Lindgomyces</taxon>
    </lineage>
</organism>
<name>A0ACB6QC92_9PLEO</name>
<dbReference type="EMBL" id="MU003536">
    <property type="protein sequence ID" value="KAF2464516.1"/>
    <property type="molecule type" value="Genomic_DNA"/>
</dbReference>